<feature type="transmembrane region" description="Helical" evidence="8">
    <location>
        <begin position="292"/>
        <end position="314"/>
    </location>
</feature>
<evidence type="ECO:0000256" key="6">
    <source>
        <dbReference type="ARBA" id="ARBA00022989"/>
    </source>
</evidence>
<keyword evidence="5 8" id="KW-0812">Transmembrane</keyword>
<evidence type="ECO:0000256" key="8">
    <source>
        <dbReference type="SAM" id="Phobius"/>
    </source>
</evidence>
<feature type="transmembrane region" description="Helical" evidence="8">
    <location>
        <begin position="204"/>
        <end position="227"/>
    </location>
</feature>
<dbReference type="Proteomes" id="UP001220962">
    <property type="component" value="Chromosome"/>
</dbReference>
<evidence type="ECO:0000313" key="11">
    <source>
        <dbReference type="Proteomes" id="UP001220962"/>
    </source>
</evidence>
<evidence type="ECO:0000256" key="2">
    <source>
        <dbReference type="ARBA" id="ARBA00007935"/>
    </source>
</evidence>
<sequence length="346" mass="35604">MNNPATLTDKRQNSPAPKHFAMVLILSVIVLGICVVASLAFGSRVIGLKELMDALFHPSSESYDANVIAQRITRTVFSLLCGGALGIAGALMQAVTRNPIADPSILGVNTGASLFVVAGIAFLNIGSPNEFIVMACIGAAVTAMFVMGIGSLGRGGPTPVKLVLAGAATSAALSSLVSAIMIPRSNVMDQVRYWQVGSVGGANWSDIGIFFPFLLISFLIAIFTAPALNALALGDEAATGLGVRTGVLRLIASFAAVILCGTVTALAGPIAFVGLLATHLIRLMIGPDQRYLIPMSALTGAIVLTGSDVIGRILGRPGELEVGIVTAFVGAPILIILAMRSKVRAL</sequence>
<keyword evidence="3" id="KW-0813">Transport</keyword>
<feature type="transmembrane region" description="Helical" evidence="8">
    <location>
        <begin position="247"/>
        <end position="280"/>
    </location>
</feature>
<dbReference type="PANTHER" id="PTHR30472:SF1">
    <property type="entry name" value="FE(3+) DICITRATE TRANSPORT SYSTEM PERMEASE PROTEIN FECC-RELATED"/>
    <property type="match status" value="1"/>
</dbReference>
<dbReference type="SUPFAM" id="SSF81345">
    <property type="entry name" value="ABC transporter involved in vitamin B12 uptake, BtuC"/>
    <property type="match status" value="1"/>
</dbReference>
<dbReference type="RefSeq" id="WP_274338632.1">
    <property type="nucleotide sequence ID" value="NZ_CP118101.1"/>
</dbReference>
<keyword evidence="7 8" id="KW-0472">Membrane</keyword>
<feature type="transmembrane region" description="Helical" evidence="8">
    <location>
        <begin position="106"/>
        <end position="124"/>
    </location>
</feature>
<dbReference type="InterPro" id="IPR000522">
    <property type="entry name" value="ABC_transptr_permease_BtuC"/>
</dbReference>
<keyword evidence="12" id="KW-1185">Reference proteome</keyword>
<accession>A0AAX3N6L0</accession>
<comment type="similarity">
    <text evidence="2">Belongs to the binding-protein-dependent transport system permease family. FecCD subfamily.</text>
</comment>
<comment type="subcellular location">
    <subcellularLocation>
        <location evidence="1">Cell membrane</location>
        <topology evidence="1">Multi-pass membrane protein</topology>
    </subcellularLocation>
</comment>
<proteinExistence type="inferred from homology"/>
<evidence type="ECO:0000313" key="10">
    <source>
        <dbReference type="EMBL" id="WDI05002.1"/>
    </source>
</evidence>
<dbReference type="PANTHER" id="PTHR30472">
    <property type="entry name" value="FERRIC ENTEROBACTIN TRANSPORT SYSTEM PERMEASE PROTEIN"/>
    <property type="match status" value="1"/>
</dbReference>
<evidence type="ECO:0000256" key="4">
    <source>
        <dbReference type="ARBA" id="ARBA00022475"/>
    </source>
</evidence>
<feature type="transmembrane region" description="Helical" evidence="8">
    <location>
        <begin position="320"/>
        <end position="339"/>
    </location>
</feature>
<feature type="transmembrane region" description="Helical" evidence="8">
    <location>
        <begin position="76"/>
        <end position="94"/>
    </location>
</feature>
<gene>
    <name evidence="9" type="ORF">PUW23_24715</name>
    <name evidence="10" type="ORF">PUW25_24705</name>
</gene>
<dbReference type="InterPro" id="IPR037294">
    <property type="entry name" value="ABC_BtuC-like"/>
</dbReference>
<feature type="transmembrane region" description="Helical" evidence="8">
    <location>
        <begin position="162"/>
        <end position="183"/>
    </location>
</feature>
<evidence type="ECO:0000256" key="3">
    <source>
        <dbReference type="ARBA" id="ARBA00022448"/>
    </source>
</evidence>
<dbReference type="FunFam" id="1.10.3470.10:FF:000001">
    <property type="entry name" value="Vitamin B12 ABC transporter permease BtuC"/>
    <property type="match status" value="1"/>
</dbReference>
<dbReference type="CDD" id="cd06550">
    <property type="entry name" value="TM_ABC_iron-siderophores_like"/>
    <property type="match status" value="1"/>
</dbReference>
<dbReference type="Proteomes" id="UP001221519">
    <property type="component" value="Chromosome"/>
</dbReference>
<dbReference type="GO" id="GO:0022857">
    <property type="term" value="F:transmembrane transporter activity"/>
    <property type="evidence" value="ECO:0007669"/>
    <property type="project" value="InterPro"/>
</dbReference>
<dbReference type="AlphaFoldDB" id="A0AAX3N6L0"/>
<evidence type="ECO:0000313" key="9">
    <source>
        <dbReference type="EMBL" id="WDH85247.1"/>
    </source>
</evidence>
<feature type="transmembrane region" description="Helical" evidence="8">
    <location>
        <begin position="131"/>
        <end position="150"/>
    </location>
</feature>
<evidence type="ECO:0000313" key="12">
    <source>
        <dbReference type="Proteomes" id="UP001221519"/>
    </source>
</evidence>
<dbReference type="EMBL" id="CP118101">
    <property type="protein sequence ID" value="WDH85247.1"/>
    <property type="molecule type" value="Genomic_DNA"/>
</dbReference>
<dbReference type="Gene3D" id="1.10.3470.10">
    <property type="entry name" value="ABC transporter involved in vitamin B12 uptake, BtuC"/>
    <property type="match status" value="1"/>
</dbReference>
<evidence type="ECO:0000256" key="7">
    <source>
        <dbReference type="ARBA" id="ARBA00023136"/>
    </source>
</evidence>
<organism evidence="9 11">
    <name type="scientific">Paenibacillus urinalis</name>
    <dbReference type="NCBI Taxonomy" id="521520"/>
    <lineage>
        <taxon>Bacteria</taxon>
        <taxon>Bacillati</taxon>
        <taxon>Bacillota</taxon>
        <taxon>Bacilli</taxon>
        <taxon>Bacillales</taxon>
        <taxon>Paenibacillaceae</taxon>
        <taxon>Paenibacillus</taxon>
    </lineage>
</organism>
<reference evidence="9 12" key="1">
    <citation type="submission" date="2023-02" db="EMBL/GenBank/DDBJ databases">
        <title>Pathogen: clinical or host-associated sample.</title>
        <authorList>
            <person name="Hergert J."/>
            <person name="Casey R."/>
            <person name="Wagner J."/>
            <person name="Young E.L."/>
            <person name="Oakeson K.F."/>
        </authorList>
    </citation>
    <scope>NUCLEOTIDE SEQUENCE</scope>
    <source>
        <strain evidence="10 12">2022CK-00829</strain>
        <strain evidence="9">2022CK-00830</strain>
    </source>
</reference>
<protein>
    <submittedName>
        <fullName evidence="9">Iron ABC transporter permease</fullName>
    </submittedName>
</protein>
<evidence type="ECO:0000256" key="1">
    <source>
        <dbReference type="ARBA" id="ARBA00004651"/>
    </source>
</evidence>
<evidence type="ECO:0000256" key="5">
    <source>
        <dbReference type="ARBA" id="ARBA00022692"/>
    </source>
</evidence>
<keyword evidence="6 8" id="KW-1133">Transmembrane helix</keyword>
<dbReference type="EMBL" id="CP118108">
    <property type="protein sequence ID" value="WDI05002.1"/>
    <property type="molecule type" value="Genomic_DNA"/>
</dbReference>
<dbReference type="GO" id="GO:0033214">
    <property type="term" value="P:siderophore-iron import into cell"/>
    <property type="evidence" value="ECO:0007669"/>
    <property type="project" value="TreeGrafter"/>
</dbReference>
<dbReference type="Pfam" id="PF01032">
    <property type="entry name" value="FecCD"/>
    <property type="match status" value="1"/>
</dbReference>
<keyword evidence="4" id="KW-1003">Cell membrane</keyword>
<dbReference type="GO" id="GO:0005886">
    <property type="term" value="C:plasma membrane"/>
    <property type="evidence" value="ECO:0007669"/>
    <property type="project" value="UniProtKB-SubCell"/>
</dbReference>
<name>A0AAX3N6L0_9BACL</name>
<feature type="transmembrane region" description="Helical" evidence="8">
    <location>
        <begin position="20"/>
        <end position="42"/>
    </location>
</feature>